<dbReference type="GO" id="GO:0004197">
    <property type="term" value="F:cysteine-type endopeptidase activity"/>
    <property type="evidence" value="ECO:0007669"/>
    <property type="project" value="InterPro"/>
</dbReference>
<sequence length="324" mass="35654">MEKGKQRRAVLVGCNYPNTKNELHGCINDVVAMKEVLIKRFGFEPSGIELLTDDALGPAGSSLVMPTGANIKAALKRMVDGAEAGDVLFFHYSGHGTRIPSMKPGRPFRQDEAIVPTDFNLITDLDFRQLVNRLPKGTSFTILSDSCHSGGLIDKEKEQIGPTSPIIENNDKNCFSNPKTIPFQSIIEYLSSLTSINTSDIGTHLLEFFGGDASIRFQLPLHELESFESLKPHDEGILLSGCQANETSADMNPVEGGGKAYGAFSDAVQRVLKENSGSLSNREVVMMARKVLEEKRFHQHPCLYCSDDNAEAEFLWQPNEDQSC</sequence>
<comment type="caution">
    <text evidence="3">The sequence shown here is derived from an EMBL/GenBank/DDBJ whole genome shotgun (WGS) entry which is preliminary data.</text>
</comment>
<evidence type="ECO:0000256" key="1">
    <source>
        <dbReference type="ARBA" id="ARBA00009005"/>
    </source>
</evidence>
<accession>A0AA39VH26</accession>
<dbReference type="Pfam" id="PF00656">
    <property type="entry name" value="Peptidase_C14"/>
    <property type="match status" value="1"/>
</dbReference>
<evidence type="ECO:0000313" key="3">
    <source>
        <dbReference type="EMBL" id="KAK0579867.1"/>
    </source>
</evidence>
<proteinExistence type="inferred from homology"/>
<keyword evidence="4" id="KW-1185">Reference proteome</keyword>
<reference evidence="3" key="2">
    <citation type="submission" date="2023-06" db="EMBL/GenBank/DDBJ databases">
        <authorList>
            <person name="Swenson N.G."/>
            <person name="Wegrzyn J.L."/>
            <person name="Mcevoy S.L."/>
        </authorList>
    </citation>
    <scope>NUCLEOTIDE SEQUENCE</scope>
    <source>
        <strain evidence="3">NS2018</strain>
        <tissue evidence="3">Leaf</tissue>
    </source>
</reference>
<dbReference type="PANTHER" id="PTHR48104">
    <property type="entry name" value="METACASPASE-4"/>
    <property type="match status" value="1"/>
</dbReference>
<dbReference type="InterPro" id="IPR011600">
    <property type="entry name" value="Pept_C14_caspase"/>
</dbReference>
<organism evidence="3 4">
    <name type="scientific">Acer saccharum</name>
    <name type="common">Sugar maple</name>
    <dbReference type="NCBI Taxonomy" id="4024"/>
    <lineage>
        <taxon>Eukaryota</taxon>
        <taxon>Viridiplantae</taxon>
        <taxon>Streptophyta</taxon>
        <taxon>Embryophyta</taxon>
        <taxon>Tracheophyta</taxon>
        <taxon>Spermatophyta</taxon>
        <taxon>Magnoliopsida</taxon>
        <taxon>eudicotyledons</taxon>
        <taxon>Gunneridae</taxon>
        <taxon>Pentapetalae</taxon>
        <taxon>rosids</taxon>
        <taxon>malvids</taxon>
        <taxon>Sapindales</taxon>
        <taxon>Sapindaceae</taxon>
        <taxon>Hippocastanoideae</taxon>
        <taxon>Acereae</taxon>
        <taxon>Acer</taxon>
    </lineage>
</organism>
<name>A0AA39VH26_ACESA</name>
<protein>
    <recommendedName>
        <fullName evidence="2">Peptidase C14 caspase domain-containing protein</fullName>
    </recommendedName>
</protein>
<dbReference type="GO" id="GO:0005737">
    <property type="term" value="C:cytoplasm"/>
    <property type="evidence" value="ECO:0007669"/>
    <property type="project" value="TreeGrafter"/>
</dbReference>
<comment type="similarity">
    <text evidence="1">Belongs to the peptidase C14B family.</text>
</comment>
<feature type="domain" description="Peptidase C14 caspase" evidence="2">
    <location>
        <begin position="7"/>
        <end position="306"/>
    </location>
</feature>
<dbReference type="Gene3D" id="3.40.50.12660">
    <property type="match status" value="2"/>
</dbReference>
<evidence type="ECO:0000259" key="2">
    <source>
        <dbReference type="Pfam" id="PF00656"/>
    </source>
</evidence>
<dbReference type="PANTHER" id="PTHR48104:SF7">
    <property type="entry name" value="METACASPASE-9"/>
    <property type="match status" value="1"/>
</dbReference>
<dbReference type="Proteomes" id="UP001168877">
    <property type="component" value="Unassembled WGS sequence"/>
</dbReference>
<gene>
    <name evidence="3" type="ORF">LWI29_032796</name>
</gene>
<dbReference type="InterPro" id="IPR050452">
    <property type="entry name" value="Metacaspase"/>
</dbReference>
<reference evidence="3" key="1">
    <citation type="journal article" date="2022" name="Plant J.">
        <title>Strategies of tolerance reflected in two North American maple genomes.</title>
        <authorList>
            <person name="McEvoy S.L."/>
            <person name="Sezen U.U."/>
            <person name="Trouern-Trend A."/>
            <person name="McMahon S.M."/>
            <person name="Schaberg P.G."/>
            <person name="Yang J."/>
            <person name="Wegrzyn J.L."/>
            <person name="Swenson N.G."/>
        </authorList>
    </citation>
    <scope>NUCLEOTIDE SEQUENCE</scope>
    <source>
        <strain evidence="3">NS2018</strain>
    </source>
</reference>
<dbReference type="GO" id="GO:0006508">
    <property type="term" value="P:proteolysis"/>
    <property type="evidence" value="ECO:0007669"/>
    <property type="project" value="InterPro"/>
</dbReference>
<dbReference type="EMBL" id="JAUESC010000385">
    <property type="protein sequence ID" value="KAK0579867.1"/>
    <property type="molecule type" value="Genomic_DNA"/>
</dbReference>
<dbReference type="AlphaFoldDB" id="A0AA39VH26"/>
<evidence type="ECO:0000313" key="4">
    <source>
        <dbReference type="Proteomes" id="UP001168877"/>
    </source>
</evidence>